<keyword evidence="2" id="KW-1185">Reference proteome</keyword>
<comment type="caution">
    <text evidence="1">The sequence shown here is derived from an EMBL/GenBank/DDBJ whole genome shotgun (WGS) entry which is preliminary data.</text>
</comment>
<protein>
    <submittedName>
        <fullName evidence="1">Uncharacterized protein</fullName>
    </submittedName>
</protein>
<proteinExistence type="predicted"/>
<dbReference type="RefSeq" id="WP_144354344.1">
    <property type="nucleotide sequence ID" value="NZ_CBCRVV010000028.1"/>
</dbReference>
<evidence type="ECO:0000313" key="1">
    <source>
        <dbReference type="EMBL" id="TSJ74745.1"/>
    </source>
</evidence>
<accession>A0A556QDM1</accession>
<reference evidence="1 2" key="1">
    <citation type="submission" date="2019-07" db="EMBL/GenBank/DDBJ databases">
        <title>Description of 53C-WASEF.</title>
        <authorList>
            <person name="Pitt A."/>
            <person name="Hahn M.W."/>
        </authorList>
    </citation>
    <scope>NUCLEOTIDE SEQUENCE [LARGE SCALE GENOMIC DNA]</scope>
    <source>
        <strain evidence="1 2">53C-WASEF</strain>
    </source>
</reference>
<dbReference type="EMBL" id="VMBG01000005">
    <property type="protein sequence ID" value="TSJ74745.1"/>
    <property type="molecule type" value="Genomic_DNA"/>
</dbReference>
<gene>
    <name evidence="1" type="ORF">FPL22_17540</name>
</gene>
<evidence type="ECO:0000313" key="2">
    <source>
        <dbReference type="Proteomes" id="UP000315648"/>
    </source>
</evidence>
<dbReference type="Proteomes" id="UP000315648">
    <property type="component" value="Unassembled WGS sequence"/>
</dbReference>
<name>A0A556QDM1_9BACT</name>
<organism evidence="1 2">
    <name type="scientific">Rariglobus hedericola</name>
    <dbReference type="NCBI Taxonomy" id="2597822"/>
    <lineage>
        <taxon>Bacteria</taxon>
        <taxon>Pseudomonadati</taxon>
        <taxon>Verrucomicrobiota</taxon>
        <taxon>Opitutia</taxon>
        <taxon>Opitutales</taxon>
        <taxon>Opitutaceae</taxon>
        <taxon>Rariglobus</taxon>
    </lineage>
</organism>
<dbReference type="AlphaFoldDB" id="A0A556QDM1"/>
<sequence length="129" mass="14739">MKKTAFICFVAILLLAIGLARPPVEGHYYCWLFSYLNGSRGYIVLQDGNVAQVNEKDKKIEFIPSIGNYERLSNGLVRINIDYGNERRSDDVSIGWLGFQFDSKFGKGAPESSCRAKREFRPWILQNLK</sequence>